<evidence type="ECO:0000256" key="6">
    <source>
        <dbReference type="ARBA" id="ARBA00022490"/>
    </source>
</evidence>
<dbReference type="GO" id="GO:0046872">
    <property type="term" value="F:metal ion binding"/>
    <property type="evidence" value="ECO:0007669"/>
    <property type="project" value="UniProtKB-KW"/>
</dbReference>
<sequence length="208" mass="22520">MPPADAGAGAPGPWDGGWYRPARRFASPNFGLRPAGAVVDLAVVHSISLPPGVYGGDEVFALFGNTLDCDAHPYFDRLRGVEVSAHFYIRRDGALWQFVDCDARAWHAGRSAWRGRDNCNDDSVGIELEGLEGDRFEPAQYTALAALCAGLRERYPVRYIAGHCDIAPGRKHDPGPGFDWQQLNALLPPASLALPLPVVAQSIKNAND</sequence>
<dbReference type="NCBIfam" id="NF008758">
    <property type="entry name" value="PRK11789.1"/>
    <property type="match status" value="1"/>
</dbReference>
<dbReference type="GO" id="GO:0009254">
    <property type="term" value="P:peptidoglycan turnover"/>
    <property type="evidence" value="ECO:0007669"/>
    <property type="project" value="TreeGrafter"/>
</dbReference>
<dbReference type="GO" id="GO:0008745">
    <property type="term" value="F:N-acetylmuramoyl-L-alanine amidase activity"/>
    <property type="evidence" value="ECO:0007669"/>
    <property type="project" value="UniProtKB-EC"/>
</dbReference>
<dbReference type="Gene3D" id="3.40.80.10">
    <property type="entry name" value="Peptidoglycan recognition protein-like"/>
    <property type="match status" value="1"/>
</dbReference>
<dbReference type="Proteomes" id="UP000247540">
    <property type="component" value="Unassembled WGS sequence"/>
</dbReference>
<evidence type="ECO:0000256" key="1">
    <source>
        <dbReference type="ARBA" id="ARBA00001561"/>
    </source>
</evidence>
<evidence type="ECO:0000256" key="10">
    <source>
        <dbReference type="ARBA" id="ARBA00023316"/>
    </source>
</evidence>
<keyword evidence="8" id="KW-0378">Hydrolase</keyword>
<dbReference type="InterPro" id="IPR036505">
    <property type="entry name" value="Amidase/PGRP_sf"/>
</dbReference>
<evidence type="ECO:0000313" key="14">
    <source>
        <dbReference type="EMBL" id="PYE78837.1"/>
    </source>
</evidence>
<reference evidence="14 15" key="1">
    <citation type="submission" date="2018-06" db="EMBL/GenBank/DDBJ databases">
        <title>Genomic Encyclopedia of Type Strains, Phase III (KMG-III): the genomes of soil and plant-associated and newly described type strains.</title>
        <authorList>
            <person name="Whitman W."/>
        </authorList>
    </citation>
    <scope>NUCLEOTIDE SEQUENCE [LARGE SCALE GENOMIC DNA]</scope>
    <source>
        <strain evidence="14 15">CECT 7646</strain>
    </source>
</reference>
<dbReference type="Pfam" id="PF01510">
    <property type="entry name" value="Amidase_2"/>
    <property type="match status" value="1"/>
</dbReference>
<comment type="cofactor">
    <cofactor evidence="2">
        <name>Zn(2+)</name>
        <dbReference type="ChEBI" id="CHEBI:29105"/>
    </cofactor>
</comment>
<comment type="similarity">
    <text evidence="4">Belongs to the N-acetylmuramoyl-L-alanine amidase 2 family.</text>
</comment>
<evidence type="ECO:0000256" key="8">
    <source>
        <dbReference type="ARBA" id="ARBA00022801"/>
    </source>
</evidence>
<dbReference type="GO" id="GO:0009253">
    <property type="term" value="P:peptidoglycan catabolic process"/>
    <property type="evidence" value="ECO:0007669"/>
    <property type="project" value="InterPro"/>
</dbReference>
<keyword evidence="6" id="KW-0963">Cytoplasm</keyword>
<evidence type="ECO:0000256" key="2">
    <source>
        <dbReference type="ARBA" id="ARBA00001947"/>
    </source>
</evidence>
<gene>
    <name evidence="14" type="ORF">DFQ15_10429</name>
</gene>
<keyword evidence="9" id="KW-0862">Zinc</keyword>
<comment type="catalytic activity">
    <reaction evidence="1">
        <text>Hydrolyzes the link between N-acetylmuramoyl residues and L-amino acid residues in certain cell-wall glycopeptides.</text>
        <dbReference type="EC" id="3.5.1.28"/>
    </reaction>
</comment>
<organism evidence="14 15">
    <name type="scientific">Xylophilus ampelinus</name>
    <dbReference type="NCBI Taxonomy" id="54067"/>
    <lineage>
        <taxon>Bacteria</taxon>
        <taxon>Pseudomonadati</taxon>
        <taxon>Pseudomonadota</taxon>
        <taxon>Betaproteobacteria</taxon>
        <taxon>Burkholderiales</taxon>
        <taxon>Xylophilus</taxon>
    </lineage>
</organism>
<comment type="caution">
    <text evidence="14">The sequence shown here is derived from an EMBL/GenBank/DDBJ whole genome shotgun (WGS) entry which is preliminary data.</text>
</comment>
<evidence type="ECO:0000256" key="4">
    <source>
        <dbReference type="ARBA" id="ARBA00007553"/>
    </source>
</evidence>
<evidence type="ECO:0000256" key="7">
    <source>
        <dbReference type="ARBA" id="ARBA00022723"/>
    </source>
</evidence>
<dbReference type="AlphaFoldDB" id="A0A318SIL9"/>
<proteinExistence type="inferred from homology"/>
<keyword evidence="10" id="KW-0961">Cell wall biogenesis/degradation</keyword>
<dbReference type="OrthoDB" id="9794842at2"/>
<accession>A0A318SIL9</accession>
<dbReference type="PANTHER" id="PTHR30417">
    <property type="entry name" value="N-ACETYLMURAMOYL-L-ALANINE AMIDASE AMID"/>
    <property type="match status" value="1"/>
</dbReference>
<evidence type="ECO:0000313" key="15">
    <source>
        <dbReference type="Proteomes" id="UP000247540"/>
    </source>
</evidence>
<dbReference type="InterPro" id="IPR051206">
    <property type="entry name" value="NAMLAA_amidase_2"/>
</dbReference>
<dbReference type="CDD" id="cd06583">
    <property type="entry name" value="PGRP"/>
    <property type="match status" value="1"/>
</dbReference>
<dbReference type="PANTHER" id="PTHR30417:SF4">
    <property type="entry name" value="1,6-ANHYDRO-N-ACETYLMURAMYL-L-ALANINE AMIDASE AMPD"/>
    <property type="match status" value="1"/>
</dbReference>
<dbReference type="EMBL" id="QJTC01000004">
    <property type="protein sequence ID" value="PYE78837.1"/>
    <property type="molecule type" value="Genomic_DNA"/>
</dbReference>
<evidence type="ECO:0000256" key="11">
    <source>
        <dbReference type="ARBA" id="ARBA00039257"/>
    </source>
</evidence>
<dbReference type="SMART" id="SM00644">
    <property type="entry name" value="Ami_2"/>
    <property type="match status" value="1"/>
</dbReference>
<dbReference type="RefSeq" id="WP_110464785.1">
    <property type="nucleotide sequence ID" value="NZ_JAMOFZ010000004.1"/>
</dbReference>
<keyword evidence="7" id="KW-0479">Metal-binding</keyword>
<evidence type="ECO:0000256" key="5">
    <source>
        <dbReference type="ARBA" id="ARBA00011901"/>
    </source>
</evidence>
<evidence type="ECO:0000259" key="13">
    <source>
        <dbReference type="SMART" id="SM00644"/>
    </source>
</evidence>
<evidence type="ECO:0000256" key="12">
    <source>
        <dbReference type="ARBA" id="ARBA00042615"/>
    </source>
</evidence>
<dbReference type="EC" id="3.5.1.28" evidence="5"/>
<dbReference type="GO" id="GO:0071555">
    <property type="term" value="P:cell wall organization"/>
    <property type="evidence" value="ECO:0007669"/>
    <property type="project" value="UniProtKB-KW"/>
</dbReference>
<dbReference type="SUPFAM" id="SSF55846">
    <property type="entry name" value="N-acetylmuramoyl-L-alanine amidase-like"/>
    <property type="match status" value="1"/>
</dbReference>
<evidence type="ECO:0000256" key="9">
    <source>
        <dbReference type="ARBA" id="ARBA00022833"/>
    </source>
</evidence>
<keyword evidence="15" id="KW-1185">Reference proteome</keyword>
<feature type="domain" description="N-acetylmuramoyl-L-alanine amidase" evidence="13">
    <location>
        <begin position="27"/>
        <end position="175"/>
    </location>
</feature>
<comment type="subcellular location">
    <subcellularLocation>
        <location evidence="3">Cytoplasm</location>
    </subcellularLocation>
</comment>
<protein>
    <recommendedName>
        <fullName evidence="11">1,6-anhydro-N-acetylmuramyl-L-alanine amidase AmpD</fullName>
        <ecNumber evidence="5">3.5.1.28</ecNumber>
    </recommendedName>
    <alternativeName>
        <fullName evidence="12">N-acetylmuramoyl-L-alanine amidase</fullName>
    </alternativeName>
</protein>
<name>A0A318SIL9_9BURK</name>
<dbReference type="InterPro" id="IPR002502">
    <property type="entry name" value="Amidase_domain"/>
</dbReference>
<dbReference type="GO" id="GO:0005737">
    <property type="term" value="C:cytoplasm"/>
    <property type="evidence" value="ECO:0007669"/>
    <property type="project" value="UniProtKB-SubCell"/>
</dbReference>
<evidence type="ECO:0000256" key="3">
    <source>
        <dbReference type="ARBA" id="ARBA00004496"/>
    </source>
</evidence>